<feature type="domain" description="GST C-terminal" evidence="5">
    <location>
        <begin position="97"/>
        <end position="221"/>
    </location>
</feature>
<evidence type="ECO:0000256" key="1">
    <source>
        <dbReference type="ARBA" id="ARBA00007409"/>
    </source>
</evidence>
<gene>
    <name evidence="6" type="ORF">HRG_06165</name>
</gene>
<dbReference type="AlphaFoldDB" id="A0A9P8MYK1"/>
<dbReference type="SFLD" id="SFLDS00019">
    <property type="entry name" value="Glutathione_Transferase_(cytos"/>
    <property type="match status" value="1"/>
</dbReference>
<dbReference type="Gene3D" id="3.40.30.10">
    <property type="entry name" value="Glutaredoxin"/>
    <property type="match status" value="1"/>
</dbReference>
<sequence>MPTKTDITLYTAQTPNGIKASILLAELGLDYKLHPIKMMDNEQKEPWFLEINPNGRIPALTDKLPDGRQIRVFESGAMLEYLVDRYDKGHKLSYPRDTPEHWEVTSWLMWQMSGLGAMQGQANHFKRYAPEKIQYGIDRYGNETRRLYRTMETHLEKSQSGYLVGDRVTIADIACWGWIASHTWAGISLKEFPHIEKWLLKLLERPGFEKGRHVPSQHTAFDNDKLSEEELDKKAESARNWVQAGMKADAKN</sequence>
<comment type="caution">
    <text evidence="6">The sequence shown here is derived from an EMBL/GenBank/DDBJ whole genome shotgun (WGS) entry which is preliminary data.</text>
</comment>
<dbReference type="InterPro" id="IPR004046">
    <property type="entry name" value="GST_C"/>
</dbReference>
<evidence type="ECO:0000259" key="5">
    <source>
        <dbReference type="PROSITE" id="PS50405"/>
    </source>
</evidence>
<feature type="domain" description="GST N-terminal" evidence="4">
    <location>
        <begin position="4"/>
        <end position="90"/>
    </location>
</feature>
<evidence type="ECO:0000256" key="3">
    <source>
        <dbReference type="SAM" id="MobiDB-lite"/>
    </source>
</evidence>
<reference evidence="6" key="1">
    <citation type="submission" date="2021-09" db="EMBL/GenBank/DDBJ databases">
        <title>A high-quality genome of the endoparasitic fungus Hirsutella rhossiliensis with a comparison of Hirsutella genomes reveals transposable elements contributing to genome size variation.</title>
        <authorList>
            <person name="Lin R."/>
            <person name="Jiao Y."/>
            <person name="Sun X."/>
            <person name="Ling J."/>
            <person name="Xie B."/>
            <person name="Cheng X."/>
        </authorList>
    </citation>
    <scope>NUCLEOTIDE SEQUENCE</scope>
    <source>
        <strain evidence="6">HR02</strain>
    </source>
</reference>
<dbReference type="SFLD" id="SFLDG01151">
    <property type="entry name" value="Main.2:_Nu-like"/>
    <property type="match status" value="1"/>
</dbReference>
<dbReference type="CDD" id="cd03048">
    <property type="entry name" value="GST_N_Ure2p_like"/>
    <property type="match status" value="1"/>
</dbReference>
<feature type="region of interest" description="Disordered" evidence="3">
    <location>
        <begin position="232"/>
        <end position="252"/>
    </location>
</feature>
<dbReference type="SUPFAM" id="SSF47616">
    <property type="entry name" value="GST C-terminal domain-like"/>
    <property type="match status" value="1"/>
</dbReference>
<dbReference type="InterPro" id="IPR040079">
    <property type="entry name" value="Glutathione_S-Trfase"/>
</dbReference>
<dbReference type="SFLD" id="SFLDG00358">
    <property type="entry name" value="Main_(cytGST)"/>
    <property type="match status" value="1"/>
</dbReference>
<dbReference type="SUPFAM" id="SSF52833">
    <property type="entry name" value="Thioredoxin-like"/>
    <property type="match status" value="1"/>
</dbReference>
<dbReference type="PROSITE" id="PS50404">
    <property type="entry name" value="GST_NTER"/>
    <property type="match status" value="1"/>
</dbReference>
<dbReference type="OrthoDB" id="422574at2759"/>
<protein>
    <submittedName>
        <fullName evidence="6">Glutathione S-transferase II</fullName>
    </submittedName>
</protein>
<name>A0A9P8MYK1_9HYPO</name>
<accession>A0A9P8MYK1</accession>
<comment type="similarity">
    <text evidence="1 2">Belongs to the GST superfamily.</text>
</comment>
<dbReference type="InterPro" id="IPR004045">
    <property type="entry name" value="Glutathione_S-Trfase_N"/>
</dbReference>
<dbReference type="PROSITE" id="PS50405">
    <property type="entry name" value="GST_CTER"/>
    <property type="match status" value="1"/>
</dbReference>
<dbReference type="Pfam" id="PF00043">
    <property type="entry name" value="GST_C"/>
    <property type="match status" value="1"/>
</dbReference>
<evidence type="ECO:0000256" key="2">
    <source>
        <dbReference type="RuleBase" id="RU003494"/>
    </source>
</evidence>
<dbReference type="InterPro" id="IPR010987">
    <property type="entry name" value="Glutathione-S-Trfase_C-like"/>
</dbReference>
<dbReference type="Pfam" id="PF02798">
    <property type="entry name" value="GST_N"/>
    <property type="match status" value="1"/>
</dbReference>
<evidence type="ECO:0000313" key="7">
    <source>
        <dbReference type="Proteomes" id="UP000824596"/>
    </source>
</evidence>
<dbReference type="RefSeq" id="XP_044721168.1">
    <property type="nucleotide sequence ID" value="XM_044864636.1"/>
</dbReference>
<proteinExistence type="inferred from homology"/>
<dbReference type="PANTHER" id="PTHR44051:SF8">
    <property type="entry name" value="GLUTATHIONE S-TRANSFERASE GSTA"/>
    <property type="match status" value="1"/>
</dbReference>
<dbReference type="InterPro" id="IPR036249">
    <property type="entry name" value="Thioredoxin-like_sf"/>
</dbReference>
<keyword evidence="7" id="KW-1185">Reference proteome</keyword>
<dbReference type="PANTHER" id="PTHR44051">
    <property type="entry name" value="GLUTATHIONE S-TRANSFERASE-RELATED"/>
    <property type="match status" value="1"/>
</dbReference>
<organism evidence="6 7">
    <name type="scientific">Hirsutella rhossiliensis</name>
    <dbReference type="NCBI Taxonomy" id="111463"/>
    <lineage>
        <taxon>Eukaryota</taxon>
        <taxon>Fungi</taxon>
        <taxon>Dikarya</taxon>
        <taxon>Ascomycota</taxon>
        <taxon>Pezizomycotina</taxon>
        <taxon>Sordariomycetes</taxon>
        <taxon>Hypocreomycetidae</taxon>
        <taxon>Hypocreales</taxon>
        <taxon>Ophiocordycipitaceae</taxon>
        <taxon>Hirsutella</taxon>
    </lineage>
</organism>
<dbReference type="EMBL" id="JAIZPD010000005">
    <property type="protein sequence ID" value="KAH0963655.1"/>
    <property type="molecule type" value="Genomic_DNA"/>
</dbReference>
<dbReference type="InterPro" id="IPR036282">
    <property type="entry name" value="Glutathione-S-Trfase_C_sf"/>
</dbReference>
<dbReference type="CDD" id="cd10291">
    <property type="entry name" value="GST_C_YfcG_like"/>
    <property type="match status" value="1"/>
</dbReference>
<evidence type="ECO:0000313" key="6">
    <source>
        <dbReference type="EMBL" id="KAH0963655.1"/>
    </source>
</evidence>
<dbReference type="GeneID" id="68355294"/>
<dbReference type="Gene3D" id="1.20.1050.10">
    <property type="match status" value="1"/>
</dbReference>
<dbReference type="Proteomes" id="UP000824596">
    <property type="component" value="Unassembled WGS sequence"/>
</dbReference>
<evidence type="ECO:0000259" key="4">
    <source>
        <dbReference type="PROSITE" id="PS50404"/>
    </source>
</evidence>